<protein>
    <recommendedName>
        <fullName evidence="3">GTPase</fullName>
    </recommendedName>
</protein>
<comment type="caution">
    <text evidence="1">The sequence shown here is derived from an EMBL/GenBank/DDBJ whole genome shotgun (WGS) entry which is preliminary data.</text>
</comment>
<accession>A0A1A7BJ07</accession>
<proteinExistence type="predicted"/>
<dbReference type="AlphaFoldDB" id="A0A1A7BJ07"/>
<dbReference type="STRING" id="1300349.I603_1593"/>
<evidence type="ECO:0000313" key="2">
    <source>
        <dbReference type="Proteomes" id="UP000092484"/>
    </source>
</evidence>
<evidence type="ECO:0008006" key="3">
    <source>
        <dbReference type="Google" id="ProtNLM"/>
    </source>
</evidence>
<dbReference type="RefSeq" id="WP_068863797.1">
    <property type="nucleotide sequence ID" value="NZ_LZYB01000003.1"/>
</dbReference>
<dbReference type="EMBL" id="LZYB01000003">
    <property type="protein sequence ID" value="OBV11185.1"/>
    <property type="molecule type" value="Genomic_DNA"/>
</dbReference>
<name>A0A1A7BJ07_9SPHN</name>
<reference evidence="1 2" key="1">
    <citation type="submission" date="2016-06" db="EMBL/GenBank/DDBJ databases">
        <title>Genome sequence of Porphyrobacter dokdonensis DSW-74.</title>
        <authorList>
            <person name="Kim J.F."/>
            <person name="Song J.Y."/>
        </authorList>
    </citation>
    <scope>NUCLEOTIDE SEQUENCE [LARGE SCALE GENOMIC DNA]</scope>
    <source>
        <strain evidence="1 2">DSW-74</strain>
    </source>
</reference>
<organism evidence="1 2">
    <name type="scientific">Erythrobacter dokdonensis DSW-74</name>
    <dbReference type="NCBI Taxonomy" id="1300349"/>
    <lineage>
        <taxon>Bacteria</taxon>
        <taxon>Pseudomonadati</taxon>
        <taxon>Pseudomonadota</taxon>
        <taxon>Alphaproteobacteria</taxon>
        <taxon>Sphingomonadales</taxon>
        <taxon>Erythrobacteraceae</taxon>
        <taxon>Erythrobacter/Porphyrobacter group</taxon>
        <taxon>Erythrobacter</taxon>
    </lineage>
</organism>
<sequence>MNRSESRLTLVYNADGGWLNALKDAVWKVARPATYPCSLCALTYGYVSMHRRWRQFLAGLPQDKVFHHRDDFSLAFPDLAIPLPAILLEQDGAVPKVLVSAAELDALSDLEALVRLVEERLAHA</sequence>
<keyword evidence="2" id="KW-1185">Reference proteome</keyword>
<evidence type="ECO:0000313" key="1">
    <source>
        <dbReference type="EMBL" id="OBV11185.1"/>
    </source>
</evidence>
<gene>
    <name evidence="1" type="ORF">I603_1593</name>
</gene>
<dbReference type="Proteomes" id="UP000092484">
    <property type="component" value="Unassembled WGS sequence"/>
</dbReference>
<dbReference type="PATRIC" id="fig|1300349.4.peg.1589"/>